<dbReference type="PANTHER" id="PTHR36927:SF3">
    <property type="entry name" value="GLUCANS BIOSYNTHESIS PROTEIN C"/>
    <property type="match status" value="1"/>
</dbReference>
<gene>
    <name evidence="3" type="ORF">SAMN04488111_2899</name>
</gene>
<keyword evidence="1" id="KW-0812">Transmembrane</keyword>
<feature type="transmembrane region" description="Helical" evidence="1">
    <location>
        <begin position="313"/>
        <end position="332"/>
    </location>
</feature>
<dbReference type="OrthoDB" id="9809782at2"/>
<keyword evidence="4" id="KW-1185">Reference proteome</keyword>
<feature type="transmembrane region" description="Helical" evidence="1">
    <location>
        <begin position="287"/>
        <end position="307"/>
    </location>
</feature>
<name>A0A238YY81_9FLAO</name>
<proteinExistence type="predicted"/>
<feature type="transmembrane region" description="Helical" evidence="1">
    <location>
        <begin position="12"/>
        <end position="39"/>
    </location>
</feature>
<keyword evidence="3" id="KW-0012">Acyltransferase</keyword>
<feature type="transmembrane region" description="Helical" evidence="1">
    <location>
        <begin position="160"/>
        <end position="179"/>
    </location>
</feature>
<sequence>MSNSIRRYDIDWLRVIAIGLLLIYHITIVFQPWGVFIGFIQSDQPLKSLWIPMSMLNVWRIPLLFFVSGMGVCFAIKKRNWKQLLTERARRILLPFIFGIIFIVPIHFLIWQYYYSQDVSYMLNRSHLWFLGNIFMYVLILSPLFFYLKRIEGSLLGNRIKKLFGSPLGFLIIIGTFVIETFVVKMESFELYAMTTHGFVLGLLAFLFGFLLIYSEAYFWKSVLKWRWFLIIVASLLFSVRLFYFELVNAPNYLKAVESCFWVFTVFAFGYRYLNHQSKILSYLSEAVYPIYIIHMIFLFLGSYLILPLNISTIYKFILIVLFTGAGCYILYEFIIRRIKFLRPFFGLRRR</sequence>
<dbReference type="Pfam" id="PF01757">
    <property type="entry name" value="Acyl_transf_3"/>
    <property type="match status" value="1"/>
</dbReference>
<dbReference type="GO" id="GO:0016747">
    <property type="term" value="F:acyltransferase activity, transferring groups other than amino-acyl groups"/>
    <property type="evidence" value="ECO:0007669"/>
    <property type="project" value="InterPro"/>
</dbReference>
<feature type="transmembrane region" description="Helical" evidence="1">
    <location>
        <begin position="191"/>
        <end position="214"/>
    </location>
</feature>
<evidence type="ECO:0000313" key="3">
    <source>
        <dbReference type="EMBL" id="SNR75668.1"/>
    </source>
</evidence>
<feature type="transmembrane region" description="Helical" evidence="1">
    <location>
        <begin position="226"/>
        <end position="244"/>
    </location>
</feature>
<feature type="transmembrane region" description="Helical" evidence="1">
    <location>
        <begin position="127"/>
        <end position="148"/>
    </location>
</feature>
<accession>A0A238YY81</accession>
<evidence type="ECO:0000259" key="2">
    <source>
        <dbReference type="Pfam" id="PF01757"/>
    </source>
</evidence>
<feature type="transmembrane region" description="Helical" evidence="1">
    <location>
        <begin position="59"/>
        <end position="76"/>
    </location>
</feature>
<feature type="transmembrane region" description="Helical" evidence="1">
    <location>
        <begin position="256"/>
        <end position="275"/>
    </location>
</feature>
<keyword evidence="3" id="KW-0808">Transferase</keyword>
<dbReference type="EMBL" id="FZNX01000005">
    <property type="protein sequence ID" value="SNR75668.1"/>
    <property type="molecule type" value="Genomic_DNA"/>
</dbReference>
<dbReference type="RefSeq" id="WP_089379165.1">
    <property type="nucleotide sequence ID" value="NZ_FZNX01000005.1"/>
</dbReference>
<dbReference type="AlphaFoldDB" id="A0A238YY81"/>
<dbReference type="PANTHER" id="PTHR36927">
    <property type="entry name" value="BLR4337 PROTEIN"/>
    <property type="match status" value="1"/>
</dbReference>
<feature type="transmembrane region" description="Helical" evidence="1">
    <location>
        <begin position="92"/>
        <end position="115"/>
    </location>
</feature>
<feature type="domain" description="Acyltransferase 3" evidence="2">
    <location>
        <begin position="8"/>
        <end position="332"/>
    </location>
</feature>
<organism evidence="3 4">
    <name type="scientific">Lutibacter flavus</name>
    <dbReference type="NCBI Taxonomy" id="691689"/>
    <lineage>
        <taxon>Bacteria</taxon>
        <taxon>Pseudomonadati</taxon>
        <taxon>Bacteroidota</taxon>
        <taxon>Flavobacteriia</taxon>
        <taxon>Flavobacteriales</taxon>
        <taxon>Flavobacteriaceae</taxon>
        <taxon>Lutibacter</taxon>
    </lineage>
</organism>
<dbReference type="InterPro" id="IPR002656">
    <property type="entry name" value="Acyl_transf_3_dom"/>
</dbReference>
<keyword evidence="1" id="KW-1133">Transmembrane helix</keyword>
<evidence type="ECO:0000313" key="4">
    <source>
        <dbReference type="Proteomes" id="UP000198412"/>
    </source>
</evidence>
<dbReference type="InterPro" id="IPR050623">
    <property type="entry name" value="Glucan_succinyl_AcylTrfase"/>
</dbReference>
<evidence type="ECO:0000256" key="1">
    <source>
        <dbReference type="SAM" id="Phobius"/>
    </source>
</evidence>
<protein>
    <submittedName>
        <fullName evidence="3">Acyltransferase family protein</fullName>
    </submittedName>
</protein>
<reference evidence="4" key="1">
    <citation type="submission" date="2017-06" db="EMBL/GenBank/DDBJ databases">
        <authorList>
            <person name="Varghese N."/>
            <person name="Submissions S."/>
        </authorList>
    </citation>
    <scope>NUCLEOTIDE SEQUENCE [LARGE SCALE GENOMIC DNA]</scope>
    <source>
        <strain evidence="4">DSM 27993</strain>
    </source>
</reference>
<keyword evidence="1" id="KW-0472">Membrane</keyword>
<dbReference type="Proteomes" id="UP000198412">
    <property type="component" value="Unassembled WGS sequence"/>
</dbReference>